<dbReference type="Pfam" id="PF01869">
    <property type="entry name" value="BcrAD_BadFG"/>
    <property type="match status" value="1"/>
</dbReference>
<dbReference type="InterPro" id="IPR052519">
    <property type="entry name" value="Euk-type_GlcNAc_Kinase"/>
</dbReference>
<protein>
    <submittedName>
        <fullName evidence="2">N-acetylglucosamine kinase</fullName>
    </submittedName>
</protein>
<sequence>MQQPILIGVDGGGSRCRVRARFADGTPIGEAEGGSANIFSDLDLALHNILSVTREALAQGGLGEEDLGRCHAGLGLAGANIPSLAEELASRPLPFARRAIETDAVVACRGAHADADGAIAILGTGTAYVRRTGKNFTSIGGWGFALSDQGGGGYLGRAALVAALLAHDGIGPASELIRLVLDRFDGDAARLVEFGGEARPVDFGGFAPLVMDGADDGDPVAMAIVAEGLFHVVAALTRLLALGAPSIVLLGGLAARYRPRLPATLQPYIGEARGDALDGALALAATLADGKRP</sequence>
<dbReference type="Proteomes" id="UP000613160">
    <property type="component" value="Unassembled WGS sequence"/>
</dbReference>
<dbReference type="AlphaFoldDB" id="A0A917DFI4"/>
<reference evidence="2" key="2">
    <citation type="submission" date="2020-09" db="EMBL/GenBank/DDBJ databases">
        <authorList>
            <person name="Sun Q."/>
            <person name="Zhou Y."/>
        </authorList>
    </citation>
    <scope>NUCLEOTIDE SEQUENCE</scope>
    <source>
        <strain evidence="2">CGMCC 1.15493</strain>
    </source>
</reference>
<dbReference type="RefSeq" id="WP_188853869.1">
    <property type="nucleotide sequence ID" value="NZ_BMJJ01000010.1"/>
</dbReference>
<dbReference type="PANTHER" id="PTHR43190">
    <property type="entry name" value="N-ACETYL-D-GLUCOSAMINE KINASE"/>
    <property type="match status" value="1"/>
</dbReference>
<proteinExistence type="predicted"/>
<dbReference type="InterPro" id="IPR002731">
    <property type="entry name" value="ATPase_BadF"/>
</dbReference>
<accession>A0A917DFI4</accession>
<evidence type="ECO:0000313" key="3">
    <source>
        <dbReference type="Proteomes" id="UP000613160"/>
    </source>
</evidence>
<keyword evidence="2" id="KW-0808">Transferase</keyword>
<evidence type="ECO:0000313" key="2">
    <source>
        <dbReference type="EMBL" id="GGD32081.1"/>
    </source>
</evidence>
<keyword evidence="2" id="KW-0418">Kinase</keyword>
<dbReference type="PANTHER" id="PTHR43190:SF3">
    <property type="entry name" value="N-ACETYL-D-GLUCOSAMINE KINASE"/>
    <property type="match status" value="1"/>
</dbReference>
<evidence type="ECO:0000259" key="1">
    <source>
        <dbReference type="Pfam" id="PF01869"/>
    </source>
</evidence>
<organism evidence="2 3">
    <name type="scientific">Aureimonas glaciei</name>
    <dbReference type="NCBI Taxonomy" id="1776957"/>
    <lineage>
        <taxon>Bacteria</taxon>
        <taxon>Pseudomonadati</taxon>
        <taxon>Pseudomonadota</taxon>
        <taxon>Alphaproteobacteria</taxon>
        <taxon>Hyphomicrobiales</taxon>
        <taxon>Aurantimonadaceae</taxon>
        <taxon>Aureimonas</taxon>
    </lineage>
</organism>
<dbReference type="InterPro" id="IPR043129">
    <property type="entry name" value="ATPase_NBD"/>
</dbReference>
<gene>
    <name evidence="2" type="ORF">GCM10011335_38910</name>
</gene>
<reference evidence="2" key="1">
    <citation type="journal article" date="2014" name="Int. J. Syst. Evol. Microbiol.">
        <title>Complete genome sequence of Corynebacterium casei LMG S-19264T (=DSM 44701T), isolated from a smear-ripened cheese.</title>
        <authorList>
            <consortium name="US DOE Joint Genome Institute (JGI-PGF)"/>
            <person name="Walter F."/>
            <person name="Albersmeier A."/>
            <person name="Kalinowski J."/>
            <person name="Ruckert C."/>
        </authorList>
    </citation>
    <scope>NUCLEOTIDE SEQUENCE</scope>
    <source>
        <strain evidence="2">CGMCC 1.15493</strain>
    </source>
</reference>
<dbReference type="GO" id="GO:0016301">
    <property type="term" value="F:kinase activity"/>
    <property type="evidence" value="ECO:0007669"/>
    <property type="project" value="UniProtKB-KW"/>
</dbReference>
<dbReference type="EMBL" id="BMJJ01000010">
    <property type="protein sequence ID" value="GGD32081.1"/>
    <property type="molecule type" value="Genomic_DNA"/>
</dbReference>
<keyword evidence="3" id="KW-1185">Reference proteome</keyword>
<dbReference type="Gene3D" id="3.30.420.40">
    <property type="match status" value="2"/>
</dbReference>
<dbReference type="SUPFAM" id="SSF53067">
    <property type="entry name" value="Actin-like ATPase domain"/>
    <property type="match status" value="2"/>
</dbReference>
<name>A0A917DFI4_9HYPH</name>
<comment type="caution">
    <text evidence="2">The sequence shown here is derived from an EMBL/GenBank/DDBJ whole genome shotgun (WGS) entry which is preliminary data.</text>
</comment>
<feature type="domain" description="ATPase BadF/BadG/BcrA/BcrD type" evidence="1">
    <location>
        <begin position="7"/>
        <end position="256"/>
    </location>
</feature>
<dbReference type="CDD" id="cd24082">
    <property type="entry name" value="ASKHA_NBD_GspK-like"/>
    <property type="match status" value="1"/>
</dbReference>